<dbReference type="InterPro" id="IPR043143">
    <property type="entry name" value="Mal/L-sulf/L-lact_DH-like_NADP"/>
</dbReference>
<proteinExistence type="inferred from homology"/>
<dbReference type="Proteomes" id="UP001597173">
    <property type="component" value="Unassembled WGS sequence"/>
</dbReference>
<evidence type="ECO:0000256" key="2">
    <source>
        <dbReference type="ARBA" id="ARBA00023002"/>
    </source>
</evidence>
<reference evidence="4" key="1">
    <citation type="journal article" date="2019" name="Int. J. Syst. Evol. Microbiol.">
        <title>The Global Catalogue of Microorganisms (GCM) 10K type strain sequencing project: providing services to taxonomists for standard genome sequencing and annotation.</title>
        <authorList>
            <consortium name="The Broad Institute Genomics Platform"/>
            <consortium name="The Broad Institute Genome Sequencing Center for Infectious Disease"/>
            <person name="Wu L."/>
            <person name="Ma J."/>
        </authorList>
    </citation>
    <scope>NUCLEOTIDE SEQUENCE [LARGE SCALE GENOMIC DNA]</scope>
    <source>
        <strain evidence="4">CCUG 55609</strain>
    </source>
</reference>
<comment type="caution">
    <text evidence="3">The sequence shown here is derived from an EMBL/GenBank/DDBJ whole genome shotgun (WGS) entry which is preliminary data.</text>
</comment>
<dbReference type="InterPro" id="IPR003767">
    <property type="entry name" value="Malate/L-lactate_DH-like"/>
</dbReference>
<dbReference type="PANTHER" id="PTHR11091:SF0">
    <property type="entry name" value="MALATE DEHYDROGENASE"/>
    <property type="match status" value="1"/>
</dbReference>
<dbReference type="PANTHER" id="PTHR11091">
    <property type="entry name" value="OXIDOREDUCTASE-RELATED"/>
    <property type="match status" value="1"/>
</dbReference>
<comment type="similarity">
    <text evidence="1">Belongs to the LDH2/MDH2 oxidoreductase family.</text>
</comment>
<gene>
    <name evidence="3" type="ORF">ACFQ33_08755</name>
</gene>
<protein>
    <submittedName>
        <fullName evidence="3">Ldh family oxidoreductase</fullName>
    </submittedName>
</protein>
<keyword evidence="4" id="KW-1185">Reference proteome</keyword>
<dbReference type="InterPro" id="IPR036111">
    <property type="entry name" value="Mal/L-sulfo/L-lacto_DH-like_sf"/>
</dbReference>
<accession>A0ABW3YVN8</accession>
<dbReference type="InterPro" id="IPR043144">
    <property type="entry name" value="Mal/L-sulf/L-lact_DH-like_ah"/>
</dbReference>
<keyword evidence="2" id="KW-0560">Oxidoreductase</keyword>
<dbReference type="RefSeq" id="WP_377174630.1">
    <property type="nucleotide sequence ID" value="NZ_JBHTNF010000003.1"/>
</dbReference>
<sequence length="345" mass="36856">MELNLQDARDEVVLSVEGVIDLAMKVLTQDGLSPAQAQPLARAMAWAERDDCRSHGLQRLPGCLDTMRHPRFNRNADPIPEEVSAAVTRIDADFGYSLLAFERGLEMLVPKAKAMGVSILAINNCFHSTALWPEIEAITAHGLAALIMNPSHSWVAPAGGTAPILGTNPIAFGWPRKDHPPYVFDFATSAAARAEIARHRKENKPIPVGWGVDSEGRPTTDPAAVLSGAMLTFGGHKGSALATMVELLAGPLIGGPTSLQSMAFDAGAKAAPCHAELVIAFNPALLGGETVEHNHAAAEALFAAFGVQGARLPSERRYRARQRSVTEGIRVDRELYDRILSLVAG</sequence>
<evidence type="ECO:0000256" key="1">
    <source>
        <dbReference type="ARBA" id="ARBA00006056"/>
    </source>
</evidence>
<dbReference type="EMBL" id="JBHTNF010000003">
    <property type="protein sequence ID" value="MFD1327983.1"/>
    <property type="molecule type" value="Genomic_DNA"/>
</dbReference>
<evidence type="ECO:0000313" key="4">
    <source>
        <dbReference type="Proteomes" id="UP001597173"/>
    </source>
</evidence>
<dbReference type="Gene3D" id="3.30.1370.60">
    <property type="entry name" value="Hypothetical oxidoreductase yiak, domain 2"/>
    <property type="match status" value="1"/>
</dbReference>
<name>A0ABW3YVN8_MYCRA</name>
<dbReference type="Pfam" id="PF02615">
    <property type="entry name" value="Ldh_2"/>
    <property type="match status" value="1"/>
</dbReference>
<dbReference type="Gene3D" id="1.10.1530.10">
    <property type="match status" value="1"/>
</dbReference>
<evidence type="ECO:0000313" key="3">
    <source>
        <dbReference type="EMBL" id="MFD1327983.1"/>
    </source>
</evidence>
<dbReference type="SUPFAM" id="SSF89733">
    <property type="entry name" value="L-sulfolactate dehydrogenase-like"/>
    <property type="match status" value="1"/>
</dbReference>
<organism evidence="3 4">
    <name type="scientific">Mycoplana ramosa</name>
    <name type="common">Mycoplana bullata</name>
    <dbReference type="NCBI Taxonomy" id="40837"/>
    <lineage>
        <taxon>Bacteria</taxon>
        <taxon>Pseudomonadati</taxon>
        <taxon>Pseudomonadota</taxon>
        <taxon>Alphaproteobacteria</taxon>
        <taxon>Hyphomicrobiales</taxon>
        <taxon>Rhizobiaceae</taxon>
        <taxon>Mycoplana</taxon>
    </lineage>
</organism>